<comment type="caution">
    <text evidence="20">The sequence shown here is derived from an EMBL/GenBank/DDBJ whole genome shotgun (WGS) entry which is preliminary data.</text>
</comment>
<dbReference type="SUPFAM" id="SSF55008">
    <property type="entry name" value="HMA, heavy metal-associated domain"/>
    <property type="match status" value="2"/>
</dbReference>
<keyword evidence="7 17" id="KW-0547">Nucleotide-binding</keyword>
<keyword evidence="8" id="KW-1278">Translocase</keyword>
<dbReference type="EMBL" id="JAMYWD010000003">
    <property type="protein sequence ID" value="KAJ4976344.1"/>
    <property type="molecule type" value="Genomic_DNA"/>
</dbReference>
<evidence type="ECO:0000256" key="8">
    <source>
        <dbReference type="ARBA" id="ARBA00022967"/>
    </source>
</evidence>
<dbReference type="NCBIfam" id="TIGR01494">
    <property type="entry name" value="ATPase_P-type"/>
    <property type="match status" value="2"/>
</dbReference>
<evidence type="ECO:0000256" key="18">
    <source>
        <dbReference type="SAM" id="MobiDB-lite"/>
    </source>
</evidence>
<dbReference type="SUPFAM" id="SSF81665">
    <property type="entry name" value="Calcium ATPase, transmembrane domain M"/>
    <property type="match status" value="1"/>
</dbReference>
<comment type="subcellular location">
    <subcellularLocation>
        <location evidence="16">Endomembrane system</location>
        <topology evidence="16">Lipid-anchor</topology>
    </subcellularLocation>
    <subcellularLocation>
        <location evidence="17">Membrane</location>
    </subcellularLocation>
</comment>
<dbReference type="AlphaFoldDB" id="A0A9Q0KU68"/>
<dbReference type="Proteomes" id="UP001141806">
    <property type="component" value="Unassembled WGS sequence"/>
</dbReference>
<dbReference type="InterPro" id="IPR006121">
    <property type="entry name" value="HMA_dom"/>
</dbReference>
<dbReference type="SMART" id="SM00176">
    <property type="entry name" value="RAN"/>
    <property type="match status" value="1"/>
</dbReference>
<name>A0A9Q0KU68_9MAGN</name>
<dbReference type="GO" id="GO:0005525">
    <property type="term" value="F:GTP binding"/>
    <property type="evidence" value="ECO:0007669"/>
    <property type="project" value="UniProtKB-KW"/>
</dbReference>
<dbReference type="InterPro" id="IPR008250">
    <property type="entry name" value="ATPase_P-typ_transduc_dom_A_sf"/>
</dbReference>
<dbReference type="SFLD" id="SFLDF00027">
    <property type="entry name" value="p-type_atpase"/>
    <property type="match status" value="1"/>
</dbReference>
<evidence type="ECO:0000256" key="7">
    <source>
        <dbReference type="ARBA" id="ARBA00022741"/>
    </source>
</evidence>
<dbReference type="GO" id="GO:0019829">
    <property type="term" value="F:ATPase-coupled monoatomic cation transmembrane transporter activity"/>
    <property type="evidence" value="ECO:0007669"/>
    <property type="project" value="InterPro"/>
</dbReference>
<dbReference type="PROSITE" id="PS00154">
    <property type="entry name" value="ATPASE_E1_E2"/>
    <property type="match status" value="1"/>
</dbReference>
<dbReference type="FunFam" id="3.30.70.100:FF:000005">
    <property type="entry name" value="Copper-exporting P-type ATPase A"/>
    <property type="match status" value="2"/>
</dbReference>
<evidence type="ECO:0000256" key="4">
    <source>
        <dbReference type="ARBA" id="ARBA00022692"/>
    </source>
</evidence>
<dbReference type="Gene3D" id="3.40.1110.10">
    <property type="entry name" value="Calcium-transporting ATPase, cytoplasmic domain N"/>
    <property type="match status" value="2"/>
</dbReference>
<feature type="transmembrane region" description="Helical" evidence="17">
    <location>
        <begin position="303"/>
        <end position="325"/>
    </location>
</feature>
<evidence type="ECO:0000256" key="9">
    <source>
        <dbReference type="ARBA" id="ARBA00022989"/>
    </source>
</evidence>
<feature type="transmembrane region" description="Helical" evidence="17">
    <location>
        <begin position="331"/>
        <end position="356"/>
    </location>
</feature>
<comment type="similarity">
    <text evidence="2">Belongs to the small GTPase superfamily. Rab family.</text>
</comment>
<feature type="transmembrane region" description="Helical" evidence="17">
    <location>
        <begin position="942"/>
        <end position="964"/>
    </location>
</feature>
<dbReference type="SMART" id="SM00174">
    <property type="entry name" value="RHO"/>
    <property type="match status" value="1"/>
</dbReference>
<evidence type="ECO:0000256" key="15">
    <source>
        <dbReference type="ARBA" id="ARBA00023289"/>
    </source>
</evidence>
<evidence type="ECO:0000256" key="14">
    <source>
        <dbReference type="ARBA" id="ARBA00023288"/>
    </source>
</evidence>
<feature type="region of interest" description="Disordered" evidence="18">
    <location>
        <begin position="1170"/>
        <end position="1194"/>
    </location>
</feature>
<dbReference type="NCBIfam" id="TIGR00231">
    <property type="entry name" value="small_GTP"/>
    <property type="match status" value="1"/>
</dbReference>
<evidence type="ECO:0000256" key="5">
    <source>
        <dbReference type="ARBA" id="ARBA00022723"/>
    </source>
</evidence>
<dbReference type="SMART" id="SM00173">
    <property type="entry name" value="RAS"/>
    <property type="match status" value="1"/>
</dbReference>
<dbReference type="PRINTS" id="PR00449">
    <property type="entry name" value="RASTRNSFRMNG"/>
</dbReference>
<dbReference type="InterPro" id="IPR023298">
    <property type="entry name" value="ATPase_P-typ_TM_dom_sf"/>
</dbReference>
<reference evidence="20" key="1">
    <citation type="journal article" date="2023" name="Plant J.">
        <title>The genome of the king protea, Protea cynaroides.</title>
        <authorList>
            <person name="Chang J."/>
            <person name="Duong T.A."/>
            <person name="Schoeman C."/>
            <person name="Ma X."/>
            <person name="Roodt D."/>
            <person name="Barker N."/>
            <person name="Li Z."/>
            <person name="Van de Peer Y."/>
            <person name="Mizrachi E."/>
        </authorList>
    </citation>
    <scope>NUCLEOTIDE SEQUENCE</scope>
    <source>
        <tissue evidence="20">Young leaves</tissue>
    </source>
</reference>
<dbReference type="SFLD" id="SFLDG00002">
    <property type="entry name" value="C1.7:_P-type_atpase_like"/>
    <property type="match status" value="1"/>
</dbReference>
<keyword evidence="13 17" id="KW-0472">Membrane</keyword>
<evidence type="ECO:0000256" key="10">
    <source>
        <dbReference type="ARBA" id="ARBA00023008"/>
    </source>
</evidence>
<dbReference type="SUPFAM" id="SSF52540">
    <property type="entry name" value="P-loop containing nucleoside triphosphate hydrolases"/>
    <property type="match status" value="1"/>
</dbReference>
<evidence type="ECO:0000256" key="12">
    <source>
        <dbReference type="ARBA" id="ARBA00023134"/>
    </source>
</evidence>
<dbReference type="CDD" id="cd00371">
    <property type="entry name" value="HMA"/>
    <property type="match status" value="2"/>
</dbReference>
<evidence type="ECO:0000256" key="13">
    <source>
        <dbReference type="ARBA" id="ARBA00023136"/>
    </source>
</evidence>
<dbReference type="OrthoDB" id="432719at2759"/>
<dbReference type="InterPro" id="IPR044492">
    <property type="entry name" value="P_typ_ATPase_HD_dom"/>
</dbReference>
<keyword evidence="21" id="KW-1185">Reference proteome</keyword>
<dbReference type="InterPro" id="IPR017969">
    <property type="entry name" value="Heavy-metal-associated_CS"/>
</dbReference>
<keyword evidence="14" id="KW-0449">Lipoprotein</keyword>
<dbReference type="InterPro" id="IPR018303">
    <property type="entry name" value="ATPase_P-typ_P_site"/>
</dbReference>
<dbReference type="InterPro" id="IPR023299">
    <property type="entry name" value="ATPase_P-typ_cyto_dom_N"/>
</dbReference>
<dbReference type="SFLD" id="SFLDS00003">
    <property type="entry name" value="Haloacid_Dehalogenase"/>
    <property type="match status" value="1"/>
</dbReference>
<dbReference type="Pfam" id="PF00702">
    <property type="entry name" value="Hydrolase"/>
    <property type="match status" value="1"/>
</dbReference>
<dbReference type="InterPro" id="IPR059000">
    <property type="entry name" value="ATPase_P-type_domA"/>
</dbReference>
<accession>A0A9Q0KU68</accession>
<keyword evidence="12" id="KW-0342">GTP-binding</keyword>
<dbReference type="Gene3D" id="2.70.150.10">
    <property type="entry name" value="Calcium-transporting ATPase, cytoplasmic transduction domain A"/>
    <property type="match status" value="1"/>
</dbReference>
<dbReference type="PROSITE" id="PS51421">
    <property type="entry name" value="RAS"/>
    <property type="match status" value="1"/>
</dbReference>
<evidence type="ECO:0000256" key="11">
    <source>
        <dbReference type="ARBA" id="ARBA00023065"/>
    </source>
</evidence>
<dbReference type="NCBIfam" id="TIGR01525">
    <property type="entry name" value="ATPase-IB_hvy"/>
    <property type="match status" value="1"/>
</dbReference>
<keyword evidence="11" id="KW-0406">Ion transport</keyword>
<evidence type="ECO:0000313" key="20">
    <source>
        <dbReference type="EMBL" id="KAJ4976344.1"/>
    </source>
</evidence>
<dbReference type="FunFam" id="3.40.1110.10:FF:000065">
    <property type="entry name" value="Copper-transporting ATPase RAN1"/>
    <property type="match status" value="1"/>
</dbReference>
<dbReference type="NCBIfam" id="TIGR00003">
    <property type="entry name" value="copper ion binding protein"/>
    <property type="match status" value="2"/>
</dbReference>
<dbReference type="SUPFAM" id="SSF56784">
    <property type="entry name" value="HAD-like"/>
    <property type="match status" value="1"/>
</dbReference>
<keyword evidence="15" id="KW-0636">Prenylation</keyword>
<keyword evidence="5 17" id="KW-0479">Metal-binding</keyword>
<dbReference type="PANTHER" id="PTHR46594:SF6">
    <property type="entry name" value="COPPER-TRANSPORTING ATPASE RAN1"/>
    <property type="match status" value="1"/>
</dbReference>
<dbReference type="InterPro" id="IPR005225">
    <property type="entry name" value="Small_GTP-bd"/>
</dbReference>
<dbReference type="InterPro" id="IPR006122">
    <property type="entry name" value="HMA_Cu_ion-bd"/>
</dbReference>
<feature type="transmembrane region" description="Helical" evidence="17">
    <location>
        <begin position="604"/>
        <end position="626"/>
    </location>
</feature>
<keyword evidence="4 17" id="KW-0812">Transmembrane</keyword>
<organism evidence="20 21">
    <name type="scientific">Protea cynaroides</name>
    <dbReference type="NCBI Taxonomy" id="273540"/>
    <lineage>
        <taxon>Eukaryota</taxon>
        <taxon>Viridiplantae</taxon>
        <taxon>Streptophyta</taxon>
        <taxon>Embryophyta</taxon>
        <taxon>Tracheophyta</taxon>
        <taxon>Spermatophyta</taxon>
        <taxon>Magnoliopsida</taxon>
        <taxon>Proteales</taxon>
        <taxon>Proteaceae</taxon>
        <taxon>Protea</taxon>
    </lineage>
</organism>
<dbReference type="InterPro" id="IPR036412">
    <property type="entry name" value="HAD-like_sf"/>
</dbReference>
<dbReference type="InterPro" id="IPR027417">
    <property type="entry name" value="P-loop_NTPase"/>
</dbReference>
<feature type="compositionally biased region" description="Gly residues" evidence="18">
    <location>
        <begin position="1177"/>
        <end position="1194"/>
    </location>
</feature>
<gene>
    <name evidence="20" type="ORF">NE237_001450</name>
</gene>
<evidence type="ECO:0000256" key="3">
    <source>
        <dbReference type="ARBA" id="ARBA00022448"/>
    </source>
</evidence>
<dbReference type="GO" id="GO:0012505">
    <property type="term" value="C:endomembrane system"/>
    <property type="evidence" value="ECO:0007669"/>
    <property type="project" value="UniProtKB-SubCell"/>
</dbReference>
<dbReference type="PROSITE" id="PS51420">
    <property type="entry name" value="RHO"/>
    <property type="match status" value="1"/>
</dbReference>
<evidence type="ECO:0000256" key="1">
    <source>
        <dbReference type="ARBA" id="ARBA00006024"/>
    </source>
</evidence>
<dbReference type="FunFam" id="3.40.50.300:FF:000263">
    <property type="entry name" value="Ras-related protein RABB1c"/>
    <property type="match status" value="1"/>
</dbReference>
<keyword evidence="9 17" id="KW-1133">Transmembrane helix</keyword>
<dbReference type="Pfam" id="PF00403">
    <property type="entry name" value="HMA"/>
    <property type="match status" value="2"/>
</dbReference>
<evidence type="ECO:0000256" key="17">
    <source>
        <dbReference type="RuleBase" id="RU362081"/>
    </source>
</evidence>
<keyword evidence="6" id="KW-0677">Repeat</keyword>
<keyword evidence="10" id="KW-0186">Copper</keyword>
<comment type="similarity">
    <text evidence="1 17">Belongs to the cation transport ATPase (P-type) (TC 3.A.3) family. Type IB subfamily.</text>
</comment>
<dbReference type="FunFam" id="2.70.150.10:FF:000002">
    <property type="entry name" value="Copper-transporting ATPase 1, putative"/>
    <property type="match status" value="1"/>
</dbReference>
<feature type="transmembrane region" description="Helical" evidence="17">
    <location>
        <begin position="970"/>
        <end position="990"/>
    </location>
</feature>
<dbReference type="InterPro" id="IPR001806">
    <property type="entry name" value="Small_GTPase"/>
</dbReference>
<feature type="transmembrane region" description="Helical" evidence="17">
    <location>
        <begin position="563"/>
        <end position="592"/>
    </location>
</feature>
<dbReference type="Gene3D" id="3.40.50.300">
    <property type="entry name" value="P-loop containing nucleotide triphosphate hydrolases"/>
    <property type="match status" value="1"/>
</dbReference>
<feature type="domain" description="HMA" evidence="19">
    <location>
        <begin position="138"/>
        <end position="204"/>
    </location>
</feature>
<dbReference type="InterPro" id="IPR023214">
    <property type="entry name" value="HAD_sf"/>
</dbReference>
<dbReference type="GO" id="GO:0003924">
    <property type="term" value="F:GTPase activity"/>
    <property type="evidence" value="ECO:0007669"/>
    <property type="project" value="InterPro"/>
</dbReference>
<proteinExistence type="inferred from homology"/>
<dbReference type="CDD" id="cd02094">
    <property type="entry name" value="P-type_ATPase_Cu-like"/>
    <property type="match status" value="1"/>
</dbReference>
<dbReference type="Pfam" id="PF00071">
    <property type="entry name" value="Ras"/>
    <property type="match status" value="1"/>
</dbReference>
<dbReference type="Gene3D" id="3.40.50.1000">
    <property type="entry name" value="HAD superfamily/HAD-like"/>
    <property type="match status" value="1"/>
</dbReference>
<sequence length="1194" mass="129531">MAPSFRDLQLTSVKGAGRPSETTIPIDDSGDLEDVRLLDSYEKEEEEKIPVEEGMRRIQVNVTGMTCAACSNSVEAALIGIRGVVKASVALLQNKADVIFDPKLVKNEDIKTAIEDAGFDAEILPDSNTFGAKSQKTLLGQFMIGGMTCAACVNSVEGILRKIPGIKRATVALATSLGEVEYDTSVVSKDDIVNAIEDAGFEAAVVQSGEQDKIFLVVAGLSTEVDLQLLDGILRNLKGMKQYNFNRTQAELEVLFDPEFLGSRSIVDMIEGGSNGKFKVNVQSPYSRMTSNHTIESSNMFKLFIASLCLSIPVFLIRVVCPHIRLFYSLLLWRCGPFIMSDWLQFALVSIVQFAIAKRFYVAAARALRNGSTNMDVLVVLGTSASYFYSVFALLYGAFTGVWSQTYFETSSMLITFVLLGKYLETLAKGKTSDAIKKLVELAPAKAILLVKDAGGKFLEERDIDSLLIQSGDTLKVLPGSKVPADGVVMWGSSYVDESMVTGESKPILKEVNSLVIGGTMNFHGALHIQATKVGSNTVLSQIISLVETAQMSKAPIQKFADFVASIFVPTVVTMALLTLLGWYICGVFGIYPEEWLPENSSCFVFSLMFSISVVVISCPCALGLATPTAVMVATGVGANNGILIKGGDALERAQKIKYVVFDKTGTLTQGRPTVTTMKTFTEMNRGDLLTLVASAEASSEHPLGRALVEYARHFHFFNEPSAAKGSQNDHNESNFSGWLLDVLDFSALPGRGVQCFIHGKMVLVGNRKLLLENEVTIPDEAENFVVQLEESGKTGIFVAYNDTLIGVLGLADPLKREAAVVVEVLKNMGVQPVMVTGDNWRTASAVAKEVGILDVRAEVMPSGKVDAIRSFQKDGSTVAMVGDGINDSPALAAADVGIAIGAGTDIAIEAADYVLMRNSLEDVITAIDLSRKTFSRIRWNYVFAMTYNVVAIPVAAGVFFPLLRFRLPPWVAGAYCFLLSSIVMSYDYLFKYIIIGDTGVGKSCLLLQFTDKRFQPVHDLTIGVEFGARMVKIDGRPIKLQIWDTAGQESFRSITRSYYRGAAGALLVYDITRRETFNHLASWLEDARQHANPNMTIMLVGNKCDLSHRRAVSKEEGEQFARENGLIFIEASARTAQNVEEAFINTAAKILKKIQEGVFDVSNESSGIKVGRPQGSAGGQDGAVAQRGGGCCS</sequence>
<dbReference type="PROSITE" id="PS51419">
    <property type="entry name" value="RAB"/>
    <property type="match status" value="1"/>
</dbReference>
<feature type="transmembrane region" description="Helical" evidence="17">
    <location>
        <begin position="377"/>
        <end position="399"/>
    </location>
</feature>
<dbReference type="InterPro" id="IPR001757">
    <property type="entry name" value="P_typ_ATPase"/>
</dbReference>
<dbReference type="SUPFAM" id="SSF81653">
    <property type="entry name" value="Calcium ATPase, transduction domain A"/>
    <property type="match status" value="1"/>
</dbReference>
<dbReference type="InterPro" id="IPR027256">
    <property type="entry name" value="P-typ_ATPase_IB"/>
</dbReference>
<protein>
    <recommendedName>
        <fullName evidence="19">HMA domain-containing protein</fullName>
    </recommendedName>
</protein>
<evidence type="ECO:0000313" key="21">
    <source>
        <dbReference type="Proteomes" id="UP001141806"/>
    </source>
</evidence>
<evidence type="ECO:0000259" key="19">
    <source>
        <dbReference type="PROSITE" id="PS50846"/>
    </source>
</evidence>
<dbReference type="PROSITE" id="PS50846">
    <property type="entry name" value="HMA_2"/>
    <property type="match status" value="2"/>
</dbReference>
<dbReference type="GO" id="GO:0016020">
    <property type="term" value="C:membrane"/>
    <property type="evidence" value="ECO:0007669"/>
    <property type="project" value="UniProtKB-SubCell"/>
</dbReference>
<dbReference type="GO" id="GO:0016887">
    <property type="term" value="F:ATP hydrolysis activity"/>
    <property type="evidence" value="ECO:0007669"/>
    <property type="project" value="InterPro"/>
</dbReference>
<dbReference type="PANTHER" id="PTHR46594">
    <property type="entry name" value="P-TYPE CATION-TRANSPORTING ATPASE"/>
    <property type="match status" value="1"/>
</dbReference>
<dbReference type="FunFam" id="3.40.1110.10:FF:000038">
    <property type="entry name" value="Copper-exporting P-type ATPase"/>
    <property type="match status" value="1"/>
</dbReference>
<dbReference type="PROSITE" id="PS01047">
    <property type="entry name" value="HMA_1"/>
    <property type="match status" value="2"/>
</dbReference>
<dbReference type="GO" id="GO:0005524">
    <property type="term" value="F:ATP binding"/>
    <property type="evidence" value="ECO:0007669"/>
    <property type="project" value="UniProtKB-UniRule"/>
</dbReference>
<dbReference type="InterPro" id="IPR036163">
    <property type="entry name" value="HMA_dom_sf"/>
</dbReference>
<dbReference type="GO" id="GO:0005507">
    <property type="term" value="F:copper ion binding"/>
    <property type="evidence" value="ECO:0007669"/>
    <property type="project" value="InterPro"/>
</dbReference>
<keyword evidence="3" id="KW-0813">Transport</keyword>
<dbReference type="Gene3D" id="3.30.70.100">
    <property type="match status" value="2"/>
</dbReference>
<keyword evidence="17" id="KW-0067">ATP-binding</keyword>
<dbReference type="SMART" id="SM00175">
    <property type="entry name" value="RAB"/>
    <property type="match status" value="1"/>
</dbReference>
<evidence type="ECO:0000256" key="6">
    <source>
        <dbReference type="ARBA" id="ARBA00022737"/>
    </source>
</evidence>
<evidence type="ECO:0000256" key="16">
    <source>
        <dbReference type="ARBA" id="ARBA00037868"/>
    </source>
</evidence>
<evidence type="ECO:0000256" key="2">
    <source>
        <dbReference type="ARBA" id="ARBA00006270"/>
    </source>
</evidence>
<dbReference type="Pfam" id="PF00122">
    <property type="entry name" value="E1-E2_ATPase"/>
    <property type="match status" value="1"/>
</dbReference>
<dbReference type="FunFam" id="3.40.50.1000:FF:000031">
    <property type="entry name" value="Probable copper-transporting ATPase HMA5"/>
    <property type="match status" value="1"/>
</dbReference>
<dbReference type="CDD" id="cd01866">
    <property type="entry name" value="Rab2"/>
    <property type="match status" value="1"/>
</dbReference>
<feature type="domain" description="HMA" evidence="19">
    <location>
        <begin position="56"/>
        <end position="122"/>
    </location>
</feature>